<evidence type="ECO:0000313" key="1">
    <source>
        <dbReference type="EMBL" id="SUT90638.1"/>
    </source>
</evidence>
<organism evidence="1 2">
    <name type="scientific">Acinetobacter johnsonii</name>
    <dbReference type="NCBI Taxonomy" id="40214"/>
    <lineage>
        <taxon>Bacteria</taxon>
        <taxon>Pseudomonadati</taxon>
        <taxon>Pseudomonadota</taxon>
        <taxon>Gammaproteobacteria</taxon>
        <taxon>Moraxellales</taxon>
        <taxon>Moraxellaceae</taxon>
        <taxon>Acinetobacter</taxon>
    </lineage>
</organism>
<protein>
    <submittedName>
        <fullName evidence="1">Uncharacterized protein</fullName>
    </submittedName>
</protein>
<dbReference type="Proteomes" id="UP000254227">
    <property type="component" value="Unassembled WGS sequence"/>
</dbReference>
<reference evidence="1 2" key="1">
    <citation type="submission" date="2018-06" db="EMBL/GenBank/DDBJ databases">
        <authorList>
            <consortium name="Pathogen Informatics"/>
            <person name="Doyle S."/>
        </authorList>
    </citation>
    <scope>NUCLEOTIDE SEQUENCE [LARGE SCALE GENOMIC DNA]</scope>
    <source>
        <strain evidence="1 2">NCTC10308</strain>
    </source>
</reference>
<gene>
    <name evidence="1" type="ORF">NCTC10308_00267</name>
</gene>
<dbReference type="EMBL" id="UFRV01000006">
    <property type="protein sequence ID" value="SUT90638.1"/>
    <property type="molecule type" value="Genomic_DNA"/>
</dbReference>
<proteinExistence type="predicted"/>
<evidence type="ECO:0000313" key="2">
    <source>
        <dbReference type="Proteomes" id="UP000254227"/>
    </source>
</evidence>
<accession>A0A380TSY5</accession>
<sequence>MSDVYVLNRSLYGKTMQIWLSAPVDLELL</sequence>
<dbReference type="AlphaFoldDB" id="A0A380TSY5"/>
<name>A0A380TSY5_ACIJO</name>